<dbReference type="InterPro" id="IPR000182">
    <property type="entry name" value="GNAT_dom"/>
</dbReference>
<keyword evidence="2" id="KW-0012">Acyltransferase</keyword>
<feature type="domain" description="N-acetyltransferase" evidence="3">
    <location>
        <begin position="7"/>
        <end position="166"/>
    </location>
</feature>
<organism evidence="4 5">
    <name type="scientific">Anaeromyxobacter oryzae</name>
    <dbReference type="NCBI Taxonomy" id="2918170"/>
    <lineage>
        <taxon>Bacteria</taxon>
        <taxon>Pseudomonadati</taxon>
        <taxon>Myxococcota</taxon>
        <taxon>Myxococcia</taxon>
        <taxon>Myxococcales</taxon>
        <taxon>Cystobacterineae</taxon>
        <taxon>Anaeromyxobacteraceae</taxon>
        <taxon>Anaeromyxobacter</taxon>
    </lineage>
</organism>
<name>A0ABN6MNK7_9BACT</name>
<dbReference type="CDD" id="cd04301">
    <property type="entry name" value="NAT_SF"/>
    <property type="match status" value="1"/>
</dbReference>
<accession>A0ABN6MNK7</accession>
<sequence>MLAFRALRVRTVAAVDLEASLDLFEAVCAEGRWLATEAPIDRAEVRRSWEALLAGGDGTLLLAEEAPGAPPAGLVALVGRARPELGMLVAAGARRRGVGEALLLGALDWARAAGAAEVVLHVFPHNTAALALYRKHGFEDRGLVRRAYPRRSGERWDAHRMVKRLAPAAPR</sequence>
<protein>
    <recommendedName>
        <fullName evidence="3">N-acetyltransferase domain-containing protein</fullName>
    </recommendedName>
</protein>
<dbReference type="Gene3D" id="3.40.630.30">
    <property type="match status" value="1"/>
</dbReference>
<dbReference type="SUPFAM" id="SSF55729">
    <property type="entry name" value="Acyl-CoA N-acyltransferases (Nat)"/>
    <property type="match status" value="1"/>
</dbReference>
<evidence type="ECO:0000313" key="4">
    <source>
        <dbReference type="EMBL" id="BDG02576.1"/>
    </source>
</evidence>
<dbReference type="PROSITE" id="PS51186">
    <property type="entry name" value="GNAT"/>
    <property type="match status" value="1"/>
</dbReference>
<dbReference type="PANTHER" id="PTHR43877">
    <property type="entry name" value="AMINOALKYLPHOSPHONATE N-ACETYLTRANSFERASE-RELATED-RELATED"/>
    <property type="match status" value="1"/>
</dbReference>
<reference evidence="5" key="1">
    <citation type="journal article" date="2022" name="Int. J. Syst. Evol. Microbiol.">
        <title>Anaeromyxobacter oryzae sp. nov., Anaeromyxobacter diazotrophicus sp. nov. and Anaeromyxobacter paludicola sp. nov., isolated from paddy soils.</title>
        <authorList>
            <person name="Itoh H."/>
            <person name="Xu Z."/>
            <person name="Mise K."/>
            <person name="Masuda Y."/>
            <person name="Ushijima N."/>
            <person name="Hayakawa C."/>
            <person name="Shiratori Y."/>
            <person name="Senoo K."/>
        </authorList>
    </citation>
    <scope>NUCLEOTIDE SEQUENCE [LARGE SCALE GENOMIC DNA]</scope>
    <source>
        <strain evidence="5">Red232</strain>
    </source>
</reference>
<keyword evidence="5" id="KW-1185">Reference proteome</keyword>
<evidence type="ECO:0000259" key="3">
    <source>
        <dbReference type="PROSITE" id="PS51186"/>
    </source>
</evidence>
<dbReference type="InterPro" id="IPR016181">
    <property type="entry name" value="Acyl_CoA_acyltransferase"/>
</dbReference>
<evidence type="ECO:0000313" key="5">
    <source>
        <dbReference type="Proteomes" id="UP001162891"/>
    </source>
</evidence>
<dbReference type="Proteomes" id="UP001162891">
    <property type="component" value="Chromosome"/>
</dbReference>
<keyword evidence="1" id="KW-0808">Transferase</keyword>
<dbReference type="EMBL" id="AP025591">
    <property type="protein sequence ID" value="BDG02576.1"/>
    <property type="molecule type" value="Genomic_DNA"/>
</dbReference>
<evidence type="ECO:0000256" key="2">
    <source>
        <dbReference type="ARBA" id="ARBA00023315"/>
    </source>
</evidence>
<gene>
    <name evidence="4" type="ORF">AMOR_15720</name>
</gene>
<dbReference type="InterPro" id="IPR050832">
    <property type="entry name" value="Bact_Acetyltransf"/>
</dbReference>
<dbReference type="Pfam" id="PF00583">
    <property type="entry name" value="Acetyltransf_1"/>
    <property type="match status" value="1"/>
</dbReference>
<proteinExistence type="predicted"/>
<evidence type="ECO:0000256" key="1">
    <source>
        <dbReference type="ARBA" id="ARBA00022679"/>
    </source>
</evidence>